<dbReference type="PANTHER" id="PTHR11947:SF20">
    <property type="entry name" value="[3-METHYL-2-OXOBUTANOATE DEHYDROGENASE [LIPOAMIDE]] KINASE, MITOCHONDRIAL"/>
    <property type="match status" value="1"/>
</dbReference>
<comment type="subcellular location">
    <subcellularLocation>
        <location evidence="8">Mitochondrion matrix</location>
    </subcellularLocation>
</comment>
<evidence type="ECO:0000313" key="10">
    <source>
        <dbReference type="EMBL" id="KAL0947257.1"/>
    </source>
</evidence>
<dbReference type="SMART" id="SM00387">
    <property type="entry name" value="HATPase_c"/>
    <property type="match status" value="1"/>
</dbReference>
<dbReference type="InterPro" id="IPR036890">
    <property type="entry name" value="HATPase_C_sf"/>
</dbReference>
<dbReference type="Proteomes" id="UP001556367">
    <property type="component" value="Unassembled WGS sequence"/>
</dbReference>
<dbReference type="SUPFAM" id="SSF55874">
    <property type="entry name" value="ATPase domain of HSP90 chaperone/DNA topoisomerase II/histidine kinase"/>
    <property type="match status" value="2"/>
</dbReference>
<reference evidence="11" key="1">
    <citation type="submission" date="2024-06" db="EMBL/GenBank/DDBJ databases">
        <title>Multi-omics analyses provide insights into the biosynthesis of the anticancer antibiotic pleurotin in Hohenbuehelia grisea.</title>
        <authorList>
            <person name="Weaver J.A."/>
            <person name="Alberti F."/>
        </authorList>
    </citation>
    <scope>NUCLEOTIDE SEQUENCE [LARGE SCALE GENOMIC DNA]</scope>
    <source>
        <strain evidence="11">T-177</strain>
    </source>
</reference>
<evidence type="ECO:0000256" key="4">
    <source>
        <dbReference type="ARBA" id="ARBA00022741"/>
    </source>
</evidence>
<keyword evidence="3 8" id="KW-0808">Transferase</keyword>
<evidence type="ECO:0000256" key="5">
    <source>
        <dbReference type="ARBA" id="ARBA00022777"/>
    </source>
</evidence>
<keyword evidence="6 8" id="KW-0067">ATP-binding</keyword>
<dbReference type="EMBL" id="JASNQZ010000015">
    <property type="protein sequence ID" value="KAL0947257.1"/>
    <property type="molecule type" value="Genomic_DNA"/>
</dbReference>
<keyword evidence="11" id="KW-1185">Reference proteome</keyword>
<protein>
    <recommendedName>
        <fullName evidence="8">Protein-serine/threonine kinase</fullName>
        <ecNumber evidence="8">2.7.11.-</ecNumber>
    </recommendedName>
</protein>
<dbReference type="Gene3D" id="1.20.140.20">
    <property type="entry name" value="Alpha-ketoacid/pyruvate dehydrogenase kinase, N-terminal domain"/>
    <property type="match status" value="1"/>
</dbReference>
<sequence length="445" mass="48200">MLATASRRRAAHLCRRSLSYAVDSYRRAPEPANAEVSQLLTQYAAHTPLPLNLATLISFGRPLTPESVLSSVSYALSEIPRRLATRVRSLEALPFIVGTNPYVAGTLNAYRESFRLLATYPAVRSLEENARFAEILEQLVQRHANDIPTMAKGFQECSRYMSPLQISTFLDGAIRNRISVRLIAEQHIALSHAVNNPEADPAYTGVVNMATSPRDMIRMCGSFVSELCEATLGMSPKIIIDGQVDSTFAYVPVHLEYILTEVLKNSFRATVEQYQRNKHLMSGAPLPPVLATISPPPLIPPSPADAEKQNKFLSIRIRDQGGGVSAENMARIFSYGFTTAGRNARGGMNDAHEEDDVLDGPYAAQYVGGGAAVGSGGEAGLFGEITGKGLQTGLGTIAGLGYGLPMSRLYAKYFGGSMDLFSLEGWGSDVFLKLRCLDEAGDSDI</sequence>
<keyword evidence="2" id="KW-0597">Phosphoprotein</keyword>
<feature type="domain" description="Histidine kinase/HSP90-like ATPase" evidence="9">
    <location>
        <begin position="250"/>
        <end position="438"/>
    </location>
</feature>
<accession>A0ABR3IVC9</accession>
<evidence type="ECO:0000256" key="1">
    <source>
        <dbReference type="ARBA" id="ARBA00006155"/>
    </source>
</evidence>
<dbReference type="SUPFAM" id="SSF69012">
    <property type="entry name" value="alpha-ketoacid dehydrogenase kinase, N-terminal domain"/>
    <property type="match status" value="1"/>
</dbReference>
<dbReference type="Pfam" id="PF10436">
    <property type="entry name" value="BCDHK_Adom3"/>
    <property type="match status" value="1"/>
</dbReference>
<dbReference type="InterPro" id="IPR039028">
    <property type="entry name" value="BCKD/PDK"/>
</dbReference>
<gene>
    <name evidence="10" type="ORF">HGRIS_013377</name>
</gene>
<evidence type="ECO:0000256" key="6">
    <source>
        <dbReference type="ARBA" id="ARBA00022840"/>
    </source>
</evidence>
<evidence type="ECO:0000259" key="9">
    <source>
        <dbReference type="SMART" id="SM00387"/>
    </source>
</evidence>
<comment type="similarity">
    <text evidence="1 8">Belongs to the PDK/BCKDK protein kinase family.</text>
</comment>
<dbReference type="InterPro" id="IPR003594">
    <property type="entry name" value="HATPase_dom"/>
</dbReference>
<dbReference type="InterPro" id="IPR018955">
    <property type="entry name" value="BCDHK/PDK_N"/>
</dbReference>
<dbReference type="Gene3D" id="3.30.565.10">
    <property type="entry name" value="Histidine kinase-like ATPase, C-terminal domain"/>
    <property type="match status" value="1"/>
</dbReference>
<evidence type="ECO:0000256" key="7">
    <source>
        <dbReference type="ARBA" id="ARBA00023128"/>
    </source>
</evidence>
<name>A0ABR3IVC9_9AGAR</name>
<evidence type="ECO:0000256" key="3">
    <source>
        <dbReference type="ARBA" id="ARBA00022679"/>
    </source>
</evidence>
<evidence type="ECO:0000313" key="11">
    <source>
        <dbReference type="Proteomes" id="UP001556367"/>
    </source>
</evidence>
<organism evidence="10 11">
    <name type="scientific">Hohenbuehelia grisea</name>
    <dbReference type="NCBI Taxonomy" id="104357"/>
    <lineage>
        <taxon>Eukaryota</taxon>
        <taxon>Fungi</taxon>
        <taxon>Dikarya</taxon>
        <taxon>Basidiomycota</taxon>
        <taxon>Agaricomycotina</taxon>
        <taxon>Agaricomycetes</taxon>
        <taxon>Agaricomycetidae</taxon>
        <taxon>Agaricales</taxon>
        <taxon>Pleurotineae</taxon>
        <taxon>Pleurotaceae</taxon>
        <taxon>Hohenbuehelia</taxon>
    </lineage>
</organism>
<evidence type="ECO:0000256" key="8">
    <source>
        <dbReference type="RuleBase" id="RU366032"/>
    </source>
</evidence>
<dbReference type="PANTHER" id="PTHR11947">
    <property type="entry name" value="PYRUVATE DEHYDROGENASE KINASE"/>
    <property type="match status" value="1"/>
</dbReference>
<keyword evidence="4 8" id="KW-0547">Nucleotide-binding</keyword>
<keyword evidence="5 8" id="KW-0418">Kinase</keyword>
<proteinExistence type="inferred from homology"/>
<dbReference type="EC" id="2.7.11.-" evidence="8"/>
<keyword evidence="7 8" id="KW-0496">Mitochondrion</keyword>
<evidence type="ECO:0000256" key="2">
    <source>
        <dbReference type="ARBA" id="ARBA00022553"/>
    </source>
</evidence>
<dbReference type="InterPro" id="IPR036784">
    <property type="entry name" value="AK/P_DHK_N_sf"/>
</dbReference>
<comment type="caution">
    <text evidence="10">The sequence shown here is derived from an EMBL/GenBank/DDBJ whole genome shotgun (WGS) entry which is preliminary data.</text>
</comment>